<keyword evidence="3" id="KW-1185">Reference proteome</keyword>
<keyword evidence="1" id="KW-1133">Transmembrane helix</keyword>
<dbReference type="InterPro" id="IPR025450">
    <property type="entry name" value="YndJ-like"/>
</dbReference>
<keyword evidence="1" id="KW-0472">Membrane</keyword>
<feature type="transmembrane region" description="Helical" evidence="1">
    <location>
        <begin position="191"/>
        <end position="212"/>
    </location>
</feature>
<dbReference type="AlphaFoldDB" id="A0A0A2UUZ5"/>
<accession>A0A0A2UUZ5</accession>
<gene>
    <name evidence="2" type="ORF">N780_18225</name>
</gene>
<evidence type="ECO:0008006" key="4">
    <source>
        <dbReference type="Google" id="ProtNLM"/>
    </source>
</evidence>
<dbReference type="Pfam" id="PF14158">
    <property type="entry name" value="YndJ"/>
    <property type="match status" value="1"/>
</dbReference>
<feature type="transmembrane region" description="Helical" evidence="1">
    <location>
        <begin position="120"/>
        <end position="138"/>
    </location>
</feature>
<dbReference type="Proteomes" id="UP000030153">
    <property type="component" value="Unassembled WGS sequence"/>
</dbReference>
<evidence type="ECO:0000313" key="3">
    <source>
        <dbReference type="Proteomes" id="UP000030153"/>
    </source>
</evidence>
<feature type="transmembrane region" description="Helical" evidence="1">
    <location>
        <begin position="252"/>
        <end position="272"/>
    </location>
</feature>
<feature type="transmembrane region" description="Helical" evidence="1">
    <location>
        <begin position="158"/>
        <end position="179"/>
    </location>
</feature>
<proteinExistence type="predicted"/>
<evidence type="ECO:0000313" key="2">
    <source>
        <dbReference type="EMBL" id="KGP91744.1"/>
    </source>
</evidence>
<dbReference type="EMBL" id="AVBG01000005">
    <property type="protein sequence ID" value="KGP91744.1"/>
    <property type="molecule type" value="Genomic_DNA"/>
</dbReference>
<reference evidence="2 3" key="1">
    <citation type="submission" date="2013-08" db="EMBL/GenBank/DDBJ databases">
        <title>Genome of Pontibacillus chungwhensis.</title>
        <authorList>
            <person name="Wang Q."/>
            <person name="Wang G."/>
        </authorList>
    </citation>
    <scope>NUCLEOTIDE SEQUENCE [LARGE SCALE GENOMIC DNA]</scope>
    <source>
        <strain evidence="2 3">BH030062</strain>
    </source>
</reference>
<dbReference type="OrthoDB" id="2614436at2"/>
<evidence type="ECO:0000256" key="1">
    <source>
        <dbReference type="SAM" id="Phobius"/>
    </source>
</evidence>
<feature type="transmembrane region" description="Helical" evidence="1">
    <location>
        <begin position="86"/>
        <end position="108"/>
    </location>
</feature>
<feature type="transmembrane region" description="Helical" evidence="1">
    <location>
        <begin position="59"/>
        <end position="80"/>
    </location>
</feature>
<protein>
    <recommendedName>
        <fullName evidence="4">YndJ-like protein</fullName>
    </recommendedName>
</protein>
<feature type="transmembrane region" description="Helical" evidence="1">
    <location>
        <begin position="7"/>
        <end position="27"/>
    </location>
</feature>
<comment type="caution">
    <text evidence="2">The sequence shown here is derived from an EMBL/GenBank/DDBJ whole genome shotgun (WGS) entry which is preliminary data.</text>
</comment>
<sequence length="311" mass="35106">MIEKKRSLFGFTIFIIFIVLQMVLTNIHTEQYVQLLLVFAYGTLIPLMLALAKTEHTNLYSTLLNIHPISFVLACISFLLERGSLSFILSLPWFGFTAFITIYGLVSLFKTKAWRSMQELLIHAGMIYIVIGGGWLSLHRLNVDILHFQDILILLTSIHFHYAAFITIISFGLMGRFISSKQPLVRRVYNGLGGFLLVGPIFVAIGITFSPVSPLIEFLSVVEFVVPIALFALLSLVFIVPNVKKPKAKVSFIIAFFSLFISMSFAFLYGYGHISEISVLDIPLMVFVHGFVNSFGFSLFMILGLWHEKMT</sequence>
<feature type="transmembrane region" description="Helical" evidence="1">
    <location>
        <begin position="33"/>
        <end position="52"/>
    </location>
</feature>
<dbReference type="RefSeq" id="WP_036782340.1">
    <property type="nucleotide sequence ID" value="NZ_AVBG01000005.1"/>
</dbReference>
<organism evidence="2 3">
    <name type="scientific">Pontibacillus chungwhensis BH030062</name>
    <dbReference type="NCBI Taxonomy" id="1385513"/>
    <lineage>
        <taxon>Bacteria</taxon>
        <taxon>Bacillati</taxon>
        <taxon>Bacillota</taxon>
        <taxon>Bacilli</taxon>
        <taxon>Bacillales</taxon>
        <taxon>Bacillaceae</taxon>
        <taxon>Pontibacillus</taxon>
    </lineage>
</organism>
<name>A0A0A2UUZ5_9BACI</name>
<dbReference type="STRING" id="1385513.N780_18225"/>
<keyword evidence="1" id="KW-0812">Transmembrane</keyword>
<feature type="transmembrane region" description="Helical" evidence="1">
    <location>
        <begin position="284"/>
        <end position="306"/>
    </location>
</feature>
<feature type="transmembrane region" description="Helical" evidence="1">
    <location>
        <begin position="218"/>
        <end position="240"/>
    </location>
</feature>
<dbReference type="eggNOG" id="ENOG502ZAB6">
    <property type="taxonomic scope" value="Bacteria"/>
</dbReference>